<dbReference type="HOGENOM" id="CLU_017295_3_0_9"/>
<name>U4TT32_9LACO</name>
<keyword evidence="7" id="KW-0472">Membrane</keyword>
<keyword evidence="2 5" id="KW-0645">Protease</keyword>
<dbReference type="NCBIfam" id="TIGR00225">
    <property type="entry name" value="prc"/>
    <property type="match status" value="1"/>
</dbReference>
<evidence type="ECO:0000256" key="2">
    <source>
        <dbReference type="ARBA" id="ARBA00022670"/>
    </source>
</evidence>
<evidence type="ECO:0000256" key="4">
    <source>
        <dbReference type="ARBA" id="ARBA00022825"/>
    </source>
</evidence>
<keyword evidence="7" id="KW-0812">Transmembrane</keyword>
<dbReference type="RefSeq" id="WP_022528211.1">
    <property type="nucleotide sequence ID" value="NZ_KI271582.1"/>
</dbReference>
<dbReference type="CDD" id="cd07560">
    <property type="entry name" value="Peptidase_S41_CPP"/>
    <property type="match status" value="1"/>
</dbReference>
<dbReference type="CDD" id="cd06782">
    <property type="entry name" value="cpPDZ_CPP-like"/>
    <property type="match status" value="1"/>
</dbReference>
<dbReference type="PANTHER" id="PTHR32060:SF30">
    <property type="entry name" value="CARBOXY-TERMINAL PROCESSING PROTEASE CTPA"/>
    <property type="match status" value="1"/>
</dbReference>
<dbReference type="SUPFAM" id="SSF50156">
    <property type="entry name" value="PDZ domain-like"/>
    <property type="match status" value="1"/>
</dbReference>
<dbReference type="Gene3D" id="3.30.750.44">
    <property type="match status" value="1"/>
</dbReference>
<dbReference type="GO" id="GO:0030288">
    <property type="term" value="C:outer membrane-bounded periplasmic space"/>
    <property type="evidence" value="ECO:0007669"/>
    <property type="project" value="TreeGrafter"/>
</dbReference>
<dbReference type="Pfam" id="PF03572">
    <property type="entry name" value="Peptidase_S41"/>
    <property type="match status" value="1"/>
</dbReference>
<dbReference type="InterPro" id="IPR001478">
    <property type="entry name" value="PDZ"/>
</dbReference>
<dbReference type="Pfam" id="PF22694">
    <property type="entry name" value="CtpB_N-like"/>
    <property type="match status" value="1"/>
</dbReference>
<dbReference type="InterPro" id="IPR029045">
    <property type="entry name" value="ClpP/crotonase-like_dom_sf"/>
</dbReference>
<dbReference type="Gene3D" id="1.10.101.10">
    <property type="entry name" value="PGBD-like superfamily/PGBD"/>
    <property type="match status" value="1"/>
</dbReference>
<dbReference type="FunFam" id="2.30.42.10:FF:000063">
    <property type="entry name" value="Peptidase, S41 family"/>
    <property type="match status" value="1"/>
</dbReference>
<dbReference type="Gene3D" id="2.30.42.10">
    <property type="match status" value="1"/>
</dbReference>
<dbReference type="SUPFAM" id="SSF52096">
    <property type="entry name" value="ClpP/crotonase"/>
    <property type="match status" value="1"/>
</dbReference>
<reference evidence="10" key="1">
    <citation type="journal article" date="2013" name="Genome Announc.">
        <title>Whole-Genome Sequencing of Lactobacillus shenzhenensis Strain LY-73T.</title>
        <authorList>
            <person name="Lin Z."/>
            <person name="Liu Z."/>
            <person name="Yang R."/>
            <person name="Zou Y."/>
            <person name="Wan D."/>
            <person name="Chen J."/>
            <person name="Guo M."/>
            <person name="Zhao J."/>
            <person name="Fang C."/>
            <person name="Yang R."/>
            <person name="Liu F."/>
        </authorList>
    </citation>
    <scope>NUCLEOTIDE SEQUENCE [LARGE SCALE GENOMIC DNA]</scope>
    <source>
        <strain evidence="10">LY-73</strain>
    </source>
</reference>
<dbReference type="Pfam" id="PF00595">
    <property type="entry name" value="PDZ"/>
    <property type="match status" value="1"/>
</dbReference>
<dbReference type="GO" id="GO:0004175">
    <property type="term" value="F:endopeptidase activity"/>
    <property type="evidence" value="ECO:0007669"/>
    <property type="project" value="TreeGrafter"/>
</dbReference>
<feature type="domain" description="PDZ" evidence="8">
    <location>
        <begin position="128"/>
        <end position="196"/>
    </location>
</feature>
<dbReference type="Pfam" id="PF01471">
    <property type="entry name" value="PG_binding_1"/>
    <property type="match status" value="1"/>
</dbReference>
<dbReference type="InterPro" id="IPR002477">
    <property type="entry name" value="Peptidoglycan-bd-like"/>
</dbReference>
<keyword evidence="4 5" id="KW-0720">Serine protease</keyword>
<dbReference type="EMBL" id="KI271582">
    <property type="protein sequence ID" value="ERL66585.1"/>
    <property type="molecule type" value="Genomic_DNA"/>
</dbReference>
<dbReference type="GO" id="GO:0008236">
    <property type="term" value="F:serine-type peptidase activity"/>
    <property type="evidence" value="ECO:0007669"/>
    <property type="project" value="UniProtKB-KW"/>
</dbReference>
<keyword evidence="3 5" id="KW-0378">Hydrolase</keyword>
<evidence type="ECO:0000313" key="9">
    <source>
        <dbReference type="EMBL" id="ERL66585.1"/>
    </source>
</evidence>
<feature type="region of interest" description="Disordered" evidence="6">
    <location>
        <begin position="1"/>
        <end position="31"/>
    </location>
</feature>
<dbReference type="InterPro" id="IPR004447">
    <property type="entry name" value="Peptidase_S41A"/>
</dbReference>
<keyword evidence="7" id="KW-1133">Transmembrane helix</keyword>
<comment type="similarity">
    <text evidence="1 5">Belongs to the peptidase S41A family.</text>
</comment>
<dbReference type="InterPro" id="IPR055210">
    <property type="entry name" value="CtpA/B_N"/>
</dbReference>
<keyword evidence="10" id="KW-1185">Reference proteome</keyword>
<protein>
    <submittedName>
        <fullName evidence="9">CtpA</fullName>
    </submittedName>
</protein>
<dbReference type="eggNOG" id="COG0793">
    <property type="taxonomic scope" value="Bacteria"/>
</dbReference>
<dbReference type="GO" id="GO:0007165">
    <property type="term" value="P:signal transduction"/>
    <property type="evidence" value="ECO:0007669"/>
    <property type="project" value="TreeGrafter"/>
</dbReference>
<dbReference type="STRING" id="1231336.L248_0264"/>
<evidence type="ECO:0000256" key="6">
    <source>
        <dbReference type="SAM" id="MobiDB-lite"/>
    </source>
</evidence>
<gene>
    <name evidence="9" type="primary">ctpA</name>
    <name evidence="9" type="ORF">L248_0264</name>
</gene>
<evidence type="ECO:0000256" key="1">
    <source>
        <dbReference type="ARBA" id="ARBA00009179"/>
    </source>
</evidence>
<evidence type="ECO:0000259" key="8">
    <source>
        <dbReference type="PROSITE" id="PS50106"/>
    </source>
</evidence>
<dbReference type="SMART" id="SM00245">
    <property type="entry name" value="TSPc"/>
    <property type="match status" value="1"/>
</dbReference>
<feature type="transmembrane region" description="Helical" evidence="7">
    <location>
        <begin position="39"/>
        <end position="62"/>
    </location>
</feature>
<dbReference type="OrthoDB" id="9812068at2"/>
<dbReference type="InterPro" id="IPR005151">
    <property type="entry name" value="Tail-specific_protease"/>
</dbReference>
<dbReference type="GO" id="GO:0006508">
    <property type="term" value="P:proteolysis"/>
    <property type="evidence" value="ECO:0007669"/>
    <property type="project" value="UniProtKB-KW"/>
</dbReference>
<dbReference type="Gene3D" id="3.90.226.10">
    <property type="entry name" value="2-enoyl-CoA Hydratase, Chain A, domain 1"/>
    <property type="match status" value="1"/>
</dbReference>
<dbReference type="PANTHER" id="PTHR32060">
    <property type="entry name" value="TAIL-SPECIFIC PROTEASE"/>
    <property type="match status" value="1"/>
</dbReference>
<dbReference type="AlphaFoldDB" id="U4TT32"/>
<dbReference type="InterPro" id="IPR036365">
    <property type="entry name" value="PGBD-like_sf"/>
</dbReference>
<dbReference type="InterPro" id="IPR036034">
    <property type="entry name" value="PDZ_sf"/>
</dbReference>
<dbReference type="PROSITE" id="PS50106">
    <property type="entry name" value="PDZ"/>
    <property type="match status" value="1"/>
</dbReference>
<evidence type="ECO:0000256" key="7">
    <source>
        <dbReference type="SAM" id="Phobius"/>
    </source>
</evidence>
<evidence type="ECO:0000256" key="5">
    <source>
        <dbReference type="RuleBase" id="RU004404"/>
    </source>
</evidence>
<evidence type="ECO:0000313" key="10">
    <source>
        <dbReference type="Proteomes" id="UP000030647"/>
    </source>
</evidence>
<dbReference type="InterPro" id="IPR036366">
    <property type="entry name" value="PGBDSf"/>
</dbReference>
<dbReference type="SUPFAM" id="SSF47090">
    <property type="entry name" value="PGBD-like"/>
    <property type="match status" value="1"/>
</dbReference>
<sequence>MAEDNKTDAPQAVPTDKAPQQVPPNQESKPKRRFRLRTVLLSSAAALIIGIGGTLGAGALYLHNQTAAANADVTYVPNSFKDLLKVYSDVKANYYTATSDKKLVTGAINGMLKTLNDPFSQYLAGDDFTSLNTTVSGSFEGIGAEISQGDGHIQVVSPIKGSPADKAGLKAKDVIMSINGKSTQGWSTTKASSTIRGKKGTSVTLAIKRGSDTFNITIKRGVVPITTVTGDLSDQNKQVGVITITQFADKTNTELKKTITSLRKKGAKRFVIDLRQNPGGLLPQALETASMFLKNGQRIMQVQQRTGKPEIFTAGKQYDQGFKVTEPVTVLVDSGSASASEIFSAALQESRQTKLVGEKSFGKGVVQTVTPLTKDSEVKITTAKWLTPSGGWIQHKGLTPDVKVSYPAYASWPLLNTKKTNTAGTVATDIGTAQKILNLQGAKLTQTAGYFDDATETAVKNFQTVHKLTVSGKLDAATKTALNNTVYDLAAKNDPMMTKAVATVAAETK</sequence>
<organism evidence="9 10">
    <name type="scientific">Schleiferilactobacillus shenzhenensis LY-73</name>
    <dbReference type="NCBI Taxonomy" id="1231336"/>
    <lineage>
        <taxon>Bacteria</taxon>
        <taxon>Bacillati</taxon>
        <taxon>Bacillota</taxon>
        <taxon>Bacilli</taxon>
        <taxon>Lactobacillales</taxon>
        <taxon>Lactobacillaceae</taxon>
        <taxon>Schleiferilactobacillus</taxon>
    </lineage>
</organism>
<accession>U4TT32</accession>
<dbReference type="Proteomes" id="UP000030647">
    <property type="component" value="Unassembled WGS sequence"/>
</dbReference>
<evidence type="ECO:0000256" key="3">
    <source>
        <dbReference type="ARBA" id="ARBA00022801"/>
    </source>
</evidence>
<proteinExistence type="inferred from homology"/>
<dbReference type="SMART" id="SM00228">
    <property type="entry name" value="PDZ"/>
    <property type="match status" value="1"/>
</dbReference>